<protein>
    <submittedName>
        <fullName evidence="8">ABC transporter permease</fullName>
    </submittedName>
</protein>
<keyword evidence="6 7" id="KW-0472">Membrane</keyword>
<feature type="transmembrane region" description="Helical" evidence="7">
    <location>
        <begin position="52"/>
        <end position="72"/>
    </location>
</feature>
<dbReference type="GO" id="GO:0043190">
    <property type="term" value="C:ATP-binding cassette (ABC) transporter complex"/>
    <property type="evidence" value="ECO:0007669"/>
    <property type="project" value="InterPro"/>
</dbReference>
<reference evidence="8 9" key="1">
    <citation type="submission" date="2020-08" db="EMBL/GenBank/DDBJ databases">
        <title>Acidobacteriota in marine sediments use diverse sulfur dissimilation pathways.</title>
        <authorList>
            <person name="Wasmund K."/>
        </authorList>
    </citation>
    <scope>NUCLEOTIDE SEQUENCE [LARGE SCALE GENOMIC DNA]</scope>
    <source>
        <strain evidence="8">MAG AM4</strain>
    </source>
</reference>
<dbReference type="NCBIfam" id="TIGR00056">
    <property type="entry name" value="MlaE family lipid ABC transporter permease subunit"/>
    <property type="match status" value="1"/>
</dbReference>
<evidence type="ECO:0000256" key="7">
    <source>
        <dbReference type="RuleBase" id="RU362044"/>
    </source>
</evidence>
<evidence type="ECO:0000256" key="4">
    <source>
        <dbReference type="ARBA" id="ARBA00022692"/>
    </source>
</evidence>
<accession>A0A8J6XR05</accession>
<dbReference type="InterPro" id="IPR003453">
    <property type="entry name" value="ABC_MlaE_roteobac"/>
</dbReference>
<dbReference type="Pfam" id="PF02405">
    <property type="entry name" value="MlaE"/>
    <property type="match status" value="1"/>
</dbReference>
<proteinExistence type="inferred from homology"/>
<organism evidence="8 9">
    <name type="scientific">Candidatus Polarisedimenticola svalbardensis</name>
    <dbReference type="NCBI Taxonomy" id="2886004"/>
    <lineage>
        <taxon>Bacteria</taxon>
        <taxon>Pseudomonadati</taxon>
        <taxon>Acidobacteriota</taxon>
        <taxon>Candidatus Polarisedimenticolia</taxon>
        <taxon>Candidatus Polarisedimenticolales</taxon>
        <taxon>Candidatus Polarisedimenticolaceae</taxon>
        <taxon>Candidatus Polarisedimenticola</taxon>
    </lineage>
</organism>
<feature type="transmembrane region" description="Helical" evidence="7">
    <location>
        <begin position="202"/>
        <end position="221"/>
    </location>
</feature>
<comment type="caution">
    <text evidence="7">Lacks conserved residue(s) required for the propagation of feature annotation.</text>
</comment>
<sequence>MVEAMFDALIAYLNELGGMFRLGGETLRSGLRRPLELDLWLTQMYQLGVRSLTITNVTLLFTGMVLAIQTAYSLAAYGGKPFVGDILALSIVRELGPVLTALMVAGRVGAGVTAEIGSMAVTEQVDALRALAASPVKKLVVPRVGALIIMLPLLTILADTIGLFGGMLMAMFEIGQSRVYFLNHVVQALTIQDIASGVGKTVFFAIFIGIIACYNGLHATGGADGVGRATTNTVVTSSLAVIISDFFLTKLFLLV</sequence>
<evidence type="ECO:0000256" key="6">
    <source>
        <dbReference type="ARBA" id="ARBA00023136"/>
    </source>
</evidence>
<gene>
    <name evidence="8" type="ORF">IFK94_02190</name>
</gene>
<comment type="caution">
    <text evidence="8">The sequence shown here is derived from an EMBL/GenBank/DDBJ whole genome shotgun (WGS) entry which is preliminary data.</text>
</comment>
<evidence type="ECO:0000313" key="9">
    <source>
        <dbReference type="Proteomes" id="UP000648239"/>
    </source>
</evidence>
<evidence type="ECO:0000256" key="1">
    <source>
        <dbReference type="ARBA" id="ARBA00004141"/>
    </source>
</evidence>
<feature type="transmembrane region" description="Helical" evidence="7">
    <location>
        <begin position="144"/>
        <end position="172"/>
    </location>
</feature>
<keyword evidence="3" id="KW-0813">Transport</keyword>
<dbReference type="InterPro" id="IPR030802">
    <property type="entry name" value="Permease_MalE"/>
</dbReference>
<evidence type="ECO:0000256" key="3">
    <source>
        <dbReference type="ARBA" id="ARBA00022448"/>
    </source>
</evidence>
<name>A0A8J6XR05_9BACT</name>
<comment type="similarity">
    <text evidence="2 7">Belongs to the MlaE permease family.</text>
</comment>
<dbReference type="AlphaFoldDB" id="A0A8J6XR05"/>
<evidence type="ECO:0000256" key="2">
    <source>
        <dbReference type="ARBA" id="ARBA00007556"/>
    </source>
</evidence>
<keyword evidence="5 7" id="KW-1133">Transmembrane helix</keyword>
<dbReference type="EMBL" id="JACXWD010000003">
    <property type="protein sequence ID" value="MBD3866907.1"/>
    <property type="molecule type" value="Genomic_DNA"/>
</dbReference>
<dbReference type="Proteomes" id="UP000648239">
    <property type="component" value="Unassembled WGS sequence"/>
</dbReference>
<evidence type="ECO:0000313" key="8">
    <source>
        <dbReference type="EMBL" id="MBD3866907.1"/>
    </source>
</evidence>
<dbReference type="PANTHER" id="PTHR30188:SF4">
    <property type="entry name" value="PROTEIN TRIGALACTOSYLDIACYLGLYCEROL 1, CHLOROPLASTIC"/>
    <property type="match status" value="1"/>
</dbReference>
<feature type="transmembrane region" description="Helical" evidence="7">
    <location>
        <begin position="233"/>
        <end position="253"/>
    </location>
</feature>
<dbReference type="GO" id="GO:0005548">
    <property type="term" value="F:phospholipid transporter activity"/>
    <property type="evidence" value="ECO:0007669"/>
    <property type="project" value="TreeGrafter"/>
</dbReference>
<comment type="subcellular location">
    <subcellularLocation>
        <location evidence="1">Membrane</location>
        <topology evidence="1">Multi-pass membrane protein</topology>
    </subcellularLocation>
</comment>
<keyword evidence="4 7" id="KW-0812">Transmembrane</keyword>
<dbReference type="PANTHER" id="PTHR30188">
    <property type="entry name" value="ABC TRANSPORTER PERMEASE PROTEIN-RELATED"/>
    <property type="match status" value="1"/>
</dbReference>
<evidence type="ECO:0000256" key="5">
    <source>
        <dbReference type="ARBA" id="ARBA00022989"/>
    </source>
</evidence>